<proteinExistence type="predicted"/>
<dbReference type="EMBL" id="LGRX02018879">
    <property type="protein sequence ID" value="KAK3259289.1"/>
    <property type="molecule type" value="Genomic_DNA"/>
</dbReference>
<evidence type="ECO:0000313" key="2">
    <source>
        <dbReference type="EMBL" id="KAK3259289.1"/>
    </source>
</evidence>
<dbReference type="Proteomes" id="UP001190700">
    <property type="component" value="Unassembled WGS sequence"/>
</dbReference>
<protein>
    <submittedName>
        <fullName evidence="2">Uncharacterized protein</fullName>
    </submittedName>
</protein>
<dbReference type="AlphaFoldDB" id="A0AAE0FGR8"/>
<comment type="caution">
    <text evidence="2">The sequence shown here is derived from an EMBL/GenBank/DDBJ whole genome shotgun (WGS) entry which is preliminary data.</text>
</comment>
<gene>
    <name evidence="2" type="ORF">CYMTET_31709</name>
</gene>
<evidence type="ECO:0000313" key="3">
    <source>
        <dbReference type="Proteomes" id="UP001190700"/>
    </source>
</evidence>
<evidence type="ECO:0000256" key="1">
    <source>
        <dbReference type="SAM" id="MobiDB-lite"/>
    </source>
</evidence>
<accession>A0AAE0FGR8</accession>
<reference evidence="2 3" key="1">
    <citation type="journal article" date="2015" name="Genome Biol. Evol.">
        <title>Comparative Genomics of a Bacterivorous Green Alga Reveals Evolutionary Causalities and Consequences of Phago-Mixotrophic Mode of Nutrition.</title>
        <authorList>
            <person name="Burns J.A."/>
            <person name="Paasch A."/>
            <person name="Narechania A."/>
            <person name="Kim E."/>
        </authorList>
    </citation>
    <scope>NUCLEOTIDE SEQUENCE [LARGE SCALE GENOMIC DNA]</scope>
    <source>
        <strain evidence="2 3">PLY_AMNH</strain>
    </source>
</reference>
<feature type="compositionally biased region" description="Basic and acidic residues" evidence="1">
    <location>
        <begin position="49"/>
        <end position="64"/>
    </location>
</feature>
<feature type="region of interest" description="Disordered" evidence="1">
    <location>
        <begin position="1"/>
        <end position="64"/>
    </location>
</feature>
<name>A0AAE0FGR8_9CHLO</name>
<sequence length="162" mass="17616">MSGDSVQPPNSVPPLDSAWTPAPRAGRAHLNTPPESSEDLGEAGGSPRPGKDKTEPPQCDWLRRAHPDNYSTLLQLQEAITHVQRLPTGKMMGTLVWDQLLRQFCVRATTTSESLNIATSALESVGMIKGRVEVAAWHWRKEESSPPALLLVNEGRADQGSS</sequence>
<organism evidence="2 3">
    <name type="scientific">Cymbomonas tetramitiformis</name>
    <dbReference type="NCBI Taxonomy" id="36881"/>
    <lineage>
        <taxon>Eukaryota</taxon>
        <taxon>Viridiplantae</taxon>
        <taxon>Chlorophyta</taxon>
        <taxon>Pyramimonadophyceae</taxon>
        <taxon>Pyramimonadales</taxon>
        <taxon>Pyramimonadaceae</taxon>
        <taxon>Cymbomonas</taxon>
    </lineage>
</organism>
<keyword evidence="3" id="KW-1185">Reference proteome</keyword>